<organism evidence="2 3">
    <name type="scientific">Mucilaginibacter lappiensis</name>
    <dbReference type="NCBI Taxonomy" id="354630"/>
    <lineage>
        <taxon>Bacteria</taxon>
        <taxon>Pseudomonadati</taxon>
        <taxon>Bacteroidota</taxon>
        <taxon>Sphingobacteriia</taxon>
        <taxon>Sphingobacteriales</taxon>
        <taxon>Sphingobacteriaceae</taxon>
        <taxon>Mucilaginibacter</taxon>
    </lineage>
</organism>
<evidence type="ECO:0000313" key="2">
    <source>
        <dbReference type="EMBL" id="MBB6109731.1"/>
    </source>
</evidence>
<accession>A0ABR6PJC4</accession>
<evidence type="ECO:0000313" key="3">
    <source>
        <dbReference type="Proteomes" id="UP000541583"/>
    </source>
</evidence>
<proteinExistence type="predicted"/>
<dbReference type="EMBL" id="JACHCB010000005">
    <property type="protein sequence ID" value="MBB6109731.1"/>
    <property type="molecule type" value="Genomic_DNA"/>
</dbReference>
<keyword evidence="1" id="KW-0812">Transmembrane</keyword>
<keyword evidence="3" id="KW-1185">Reference proteome</keyword>
<name>A0ABR6PJC4_9SPHI</name>
<gene>
    <name evidence="2" type="ORF">HDF23_002480</name>
</gene>
<keyword evidence="1" id="KW-1133">Transmembrane helix</keyword>
<feature type="transmembrane region" description="Helical" evidence="1">
    <location>
        <begin position="20"/>
        <end position="39"/>
    </location>
</feature>
<evidence type="ECO:0000256" key="1">
    <source>
        <dbReference type="SAM" id="Phobius"/>
    </source>
</evidence>
<sequence length="195" mass="22159">MSWCKVLNDFWAGDVNAIQAVGSIAGVVITLAGTLYVAMTFHQQKKINKAQEKLNFIALEKDRRELLPQFSGLTLGDGTWDGPDLEFTNYQLFLRNNKALDVEIFPISSNGKILGPRYRPSQVVLPEKDFTTLSIKIATDVAPSEFNKQYLIYYTDEVNRPYTQDVGHDGHKVVVLYPQKVEDDFRKGLPKWQSM</sequence>
<reference evidence="2 3" key="1">
    <citation type="submission" date="2020-08" db="EMBL/GenBank/DDBJ databases">
        <title>Genomic Encyclopedia of Type Strains, Phase IV (KMG-V): Genome sequencing to study the core and pangenomes of soil and plant-associated prokaryotes.</title>
        <authorList>
            <person name="Whitman W."/>
        </authorList>
    </citation>
    <scope>NUCLEOTIDE SEQUENCE [LARGE SCALE GENOMIC DNA]</scope>
    <source>
        <strain evidence="2 3">ANJLi2</strain>
    </source>
</reference>
<dbReference type="RefSeq" id="WP_076373514.1">
    <property type="nucleotide sequence ID" value="NZ_FTMG01000005.1"/>
</dbReference>
<comment type="caution">
    <text evidence="2">The sequence shown here is derived from an EMBL/GenBank/DDBJ whole genome shotgun (WGS) entry which is preliminary data.</text>
</comment>
<protein>
    <submittedName>
        <fullName evidence="2">Uncharacterized protein</fullName>
    </submittedName>
</protein>
<dbReference type="Proteomes" id="UP000541583">
    <property type="component" value="Unassembled WGS sequence"/>
</dbReference>
<keyword evidence="1" id="KW-0472">Membrane</keyword>